<dbReference type="EMBL" id="LCDD01000017">
    <property type="protein sequence ID" value="KKS46439.1"/>
    <property type="molecule type" value="Genomic_DNA"/>
</dbReference>
<feature type="transmembrane region" description="Helical" evidence="1">
    <location>
        <begin position="135"/>
        <end position="153"/>
    </location>
</feature>
<evidence type="ECO:0008006" key="4">
    <source>
        <dbReference type="Google" id="ProtNLM"/>
    </source>
</evidence>
<feature type="transmembrane region" description="Helical" evidence="1">
    <location>
        <begin position="283"/>
        <end position="302"/>
    </location>
</feature>
<feature type="transmembrane region" description="Helical" evidence="1">
    <location>
        <begin position="174"/>
        <end position="192"/>
    </location>
</feature>
<evidence type="ECO:0000313" key="3">
    <source>
        <dbReference type="Proteomes" id="UP000034320"/>
    </source>
</evidence>
<feature type="transmembrane region" description="Helical" evidence="1">
    <location>
        <begin position="7"/>
        <end position="26"/>
    </location>
</feature>
<feature type="transmembrane region" description="Helical" evidence="1">
    <location>
        <begin position="105"/>
        <end position="129"/>
    </location>
</feature>
<accession>A0A0G0ZCP0</accession>
<feature type="transmembrane region" description="Helical" evidence="1">
    <location>
        <begin position="314"/>
        <end position="347"/>
    </location>
</feature>
<feature type="transmembrane region" description="Helical" evidence="1">
    <location>
        <begin position="79"/>
        <end position="98"/>
    </location>
</feature>
<keyword evidence="1" id="KW-0812">Transmembrane</keyword>
<feature type="transmembrane region" description="Helical" evidence="1">
    <location>
        <begin position="244"/>
        <end position="263"/>
    </location>
</feature>
<evidence type="ECO:0000256" key="1">
    <source>
        <dbReference type="SAM" id="Phobius"/>
    </source>
</evidence>
<organism evidence="2 3">
    <name type="scientific">Candidatus Gottesmanbacteria bacterium GW2011_GWA2_42_18</name>
    <dbReference type="NCBI Taxonomy" id="1618442"/>
    <lineage>
        <taxon>Bacteria</taxon>
        <taxon>Candidatus Gottesmaniibacteriota</taxon>
    </lineage>
</organism>
<comment type="caution">
    <text evidence="2">The sequence shown here is derived from an EMBL/GenBank/DDBJ whole genome shotgun (WGS) entry which is preliminary data.</text>
</comment>
<dbReference type="AlphaFoldDB" id="A0A0G0ZCP0"/>
<feature type="transmembrane region" description="Helical" evidence="1">
    <location>
        <begin position="204"/>
        <end position="232"/>
    </location>
</feature>
<dbReference type="Proteomes" id="UP000034320">
    <property type="component" value="Unassembled WGS sequence"/>
</dbReference>
<sequence>MGYLRKYLEPVLVALIIFSAIFLSKYPTLYHFQHQPENLFFSGQASWFDAWDINSYVSYIRYGQRNGVMLKNTYTTVPHQPVFVFQTYTLLGVLNRYIRLDPFLLFHLASVLTGILLMLSIYLILGAVFPEFYKRLASFIIIVLGGGLGWLNNTAADYRIAGFTLVDPLERPHNALSTLLLLSSVYLFAYFLEKGRLEYFIYSLFSAFILFTIHPPLALLSVLIYIAGLFFLSQRVNRFKRFMLLSLLLLAYIAYFFLLLHRFLSNGGFKGLVVQTIWQPDLLSIIFGFGLLSIGILTAILVKEKNISYKIIKIAFILHLILAFSPLGFHMYFFKGVFIWGVILGVLGMEGISKNFLPYWLLLVLSLSLPSRLQIFKILRSPNYSNQFYYLQKIEGQSLKQLVTLPKDSSVLSLYRIGNYIPAFTDNRVFLGHSIQTPDFNQKLQLAEKFYLTDDGNFQSSFLKDNRIDYVYVGLEEELLRKNNRLLLFSTPDFLKPVFRLNGIALYKVV</sequence>
<reference evidence="2 3" key="1">
    <citation type="journal article" date="2015" name="Nature">
        <title>rRNA introns, odd ribosomes, and small enigmatic genomes across a large radiation of phyla.</title>
        <authorList>
            <person name="Brown C.T."/>
            <person name="Hug L.A."/>
            <person name="Thomas B.C."/>
            <person name="Sharon I."/>
            <person name="Castelle C.J."/>
            <person name="Singh A."/>
            <person name="Wilkins M.J."/>
            <person name="Williams K.H."/>
            <person name="Banfield J.F."/>
        </authorList>
    </citation>
    <scope>NUCLEOTIDE SEQUENCE [LARGE SCALE GENOMIC DNA]</scope>
</reference>
<keyword evidence="1" id="KW-0472">Membrane</keyword>
<protein>
    <recommendedName>
        <fullName evidence="4">Glycosyltransferase RgtA/B/C/D-like domain-containing protein</fullName>
    </recommendedName>
</protein>
<proteinExistence type="predicted"/>
<gene>
    <name evidence="2" type="ORF">UV09_C0017G0027</name>
</gene>
<keyword evidence="1" id="KW-1133">Transmembrane helix</keyword>
<evidence type="ECO:0000313" key="2">
    <source>
        <dbReference type="EMBL" id="KKS46439.1"/>
    </source>
</evidence>
<name>A0A0G0ZCP0_9BACT</name>